<name>A0A382KFC8_9ZZZZ</name>
<evidence type="ECO:0000313" key="2">
    <source>
        <dbReference type="EMBL" id="SVC21411.1"/>
    </source>
</evidence>
<dbReference type="EMBL" id="UINC01079421">
    <property type="protein sequence ID" value="SVC21411.1"/>
    <property type="molecule type" value="Genomic_DNA"/>
</dbReference>
<feature type="region of interest" description="Disordered" evidence="1">
    <location>
        <begin position="1"/>
        <end position="23"/>
    </location>
</feature>
<proteinExistence type="predicted"/>
<feature type="non-terminal residue" evidence="2">
    <location>
        <position position="23"/>
    </location>
</feature>
<reference evidence="2" key="1">
    <citation type="submission" date="2018-05" db="EMBL/GenBank/DDBJ databases">
        <authorList>
            <person name="Lanie J.A."/>
            <person name="Ng W.-L."/>
            <person name="Kazmierczak K.M."/>
            <person name="Andrzejewski T.M."/>
            <person name="Davidsen T.M."/>
            <person name="Wayne K.J."/>
            <person name="Tettelin H."/>
            <person name="Glass J.I."/>
            <person name="Rusch D."/>
            <person name="Podicherti R."/>
            <person name="Tsui H.-C.T."/>
            <person name="Winkler M.E."/>
        </authorList>
    </citation>
    <scope>NUCLEOTIDE SEQUENCE</scope>
</reference>
<protein>
    <submittedName>
        <fullName evidence="2">Uncharacterized protein</fullName>
    </submittedName>
</protein>
<sequence>GFPPRLQPTRSAQWSRCGELLKA</sequence>
<dbReference type="AlphaFoldDB" id="A0A382KFC8"/>
<evidence type="ECO:0000256" key="1">
    <source>
        <dbReference type="SAM" id="MobiDB-lite"/>
    </source>
</evidence>
<organism evidence="2">
    <name type="scientific">marine metagenome</name>
    <dbReference type="NCBI Taxonomy" id="408172"/>
    <lineage>
        <taxon>unclassified sequences</taxon>
        <taxon>metagenomes</taxon>
        <taxon>ecological metagenomes</taxon>
    </lineage>
</organism>
<accession>A0A382KFC8</accession>
<feature type="non-terminal residue" evidence="2">
    <location>
        <position position="1"/>
    </location>
</feature>
<gene>
    <name evidence="2" type="ORF">METZ01_LOCUS274265</name>
</gene>